<sequence>MSYLHVLPLEKADLFFRQLRTFSLNECDSFVLALAPSLPHEAFQTFVTTINILLSTDNITIVETTLYTINHLVPMCSRNVQFGLLNADLVPQLISSLQPLTRSFKYPQNIHSDLLSIIGRFLWLATPSNDAYAEIDDHTEQQAVHETLLKHVLLPSKDYIRQICHTRTVFIDHVFWPDFMTCVAQIILICPFYQPTMDYVLDLPLIFTMITSNDFNDSDESRACFLGEIADAQEEWDKHDKEIRRMGTIINRSLRMEGSEDQIEQMLQSVRSQPREGYIVSYSTKLNSF</sequence>
<proteinExistence type="predicted"/>
<evidence type="ECO:0000313" key="1">
    <source>
        <dbReference type="EMBL" id="KAK2961991.1"/>
    </source>
</evidence>
<gene>
    <name evidence="1" type="ORF">BLNAU_3047</name>
</gene>
<keyword evidence="2" id="KW-1185">Reference proteome</keyword>
<comment type="caution">
    <text evidence="1">The sequence shown here is derived from an EMBL/GenBank/DDBJ whole genome shotgun (WGS) entry which is preliminary data.</text>
</comment>
<organism evidence="1 2">
    <name type="scientific">Blattamonas nauphoetae</name>
    <dbReference type="NCBI Taxonomy" id="2049346"/>
    <lineage>
        <taxon>Eukaryota</taxon>
        <taxon>Metamonada</taxon>
        <taxon>Preaxostyla</taxon>
        <taxon>Oxymonadida</taxon>
        <taxon>Blattamonas</taxon>
    </lineage>
</organism>
<dbReference type="Proteomes" id="UP001281761">
    <property type="component" value="Unassembled WGS sequence"/>
</dbReference>
<accession>A0ABQ9YDZ1</accession>
<reference evidence="1 2" key="1">
    <citation type="journal article" date="2022" name="bioRxiv">
        <title>Genomics of Preaxostyla Flagellates Illuminates Evolutionary Transitions and the Path Towards Mitochondrial Loss.</title>
        <authorList>
            <person name="Novak L.V.F."/>
            <person name="Treitli S.C."/>
            <person name="Pyrih J."/>
            <person name="Halakuc P."/>
            <person name="Pipaliya S.V."/>
            <person name="Vacek V."/>
            <person name="Brzon O."/>
            <person name="Soukal P."/>
            <person name="Eme L."/>
            <person name="Dacks J.B."/>
            <person name="Karnkowska A."/>
            <person name="Elias M."/>
            <person name="Hampl V."/>
        </authorList>
    </citation>
    <scope>NUCLEOTIDE SEQUENCE [LARGE SCALE GENOMIC DNA]</scope>
    <source>
        <strain evidence="1">NAU3</strain>
        <tissue evidence="1">Gut</tissue>
    </source>
</reference>
<evidence type="ECO:0000313" key="2">
    <source>
        <dbReference type="Proteomes" id="UP001281761"/>
    </source>
</evidence>
<dbReference type="EMBL" id="JARBJD010000013">
    <property type="protein sequence ID" value="KAK2961991.1"/>
    <property type="molecule type" value="Genomic_DNA"/>
</dbReference>
<name>A0ABQ9YDZ1_9EUKA</name>
<protein>
    <submittedName>
        <fullName evidence="1">Uncharacterized protein</fullName>
    </submittedName>
</protein>